<organism evidence="1">
    <name type="scientific">viral metagenome</name>
    <dbReference type="NCBI Taxonomy" id="1070528"/>
    <lineage>
        <taxon>unclassified sequences</taxon>
        <taxon>metagenomes</taxon>
        <taxon>organismal metagenomes</taxon>
    </lineage>
</organism>
<reference evidence="1" key="1">
    <citation type="journal article" date="2020" name="Nature">
        <title>Giant virus diversity and host interactions through global metagenomics.</title>
        <authorList>
            <person name="Schulz F."/>
            <person name="Roux S."/>
            <person name="Paez-Espino D."/>
            <person name="Jungbluth S."/>
            <person name="Walsh D.A."/>
            <person name="Denef V.J."/>
            <person name="McMahon K.D."/>
            <person name="Konstantinidis K.T."/>
            <person name="Eloe-Fadrosh E.A."/>
            <person name="Kyrpides N.C."/>
            <person name="Woyke T."/>
        </authorList>
    </citation>
    <scope>NUCLEOTIDE SEQUENCE</scope>
    <source>
        <strain evidence="1">GVMAG-M-3300023179-91</strain>
    </source>
</reference>
<name>A0A6C0HBY2_9ZZZZ</name>
<dbReference type="EMBL" id="MN739929">
    <property type="protein sequence ID" value="QHT78098.1"/>
    <property type="molecule type" value="Genomic_DNA"/>
</dbReference>
<dbReference type="AlphaFoldDB" id="A0A6C0HBY2"/>
<sequence>MSWATCYSGSNNIHFNFPPIMADGRNFASWQPEAVVNERIQKQEHITSSWAYRQYLTNNALQIMKYNNQEACADLGLNPHIQTNATPSSNVPYKFSSVMDTKAPGFGYPTSDLKNPYLSREQLQARMISPSISVPVNAASPLYNA</sequence>
<evidence type="ECO:0000313" key="1">
    <source>
        <dbReference type="EMBL" id="QHT78098.1"/>
    </source>
</evidence>
<protein>
    <submittedName>
        <fullName evidence="1">Uncharacterized protein</fullName>
    </submittedName>
</protein>
<accession>A0A6C0HBY2</accession>
<proteinExistence type="predicted"/>